<evidence type="ECO:0000256" key="1">
    <source>
        <dbReference type="ARBA" id="ARBA00013194"/>
    </source>
</evidence>
<comment type="caution">
    <text evidence="7">The sequence shown here is derived from an EMBL/GenBank/DDBJ whole genome shotgun (WGS) entry which is preliminary data.</text>
</comment>
<evidence type="ECO:0000256" key="5">
    <source>
        <dbReference type="SAM" id="MobiDB-lite"/>
    </source>
</evidence>
<dbReference type="EC" id="5.2.1.8" evidence="1"/>
<accession>A0A6A0A2E7</accession>
<dbReference type="InterPro" id="IPR023222">
    <property type="entry name" value="PsbQ-like_dom_sf"/>
</dbReference>
<dbReference type="InterPro" id="IPR048563">
    <property type="entry name" value="CYP38_PsbQ-like"/>
</dbReference>
<gene>
    <name evidence="7" type="ORF">HaLaN_23645</name>
</gene>
<dbReference type="EMBL" id="BLLF01002875">
    <property type="protein sequence ID" value="GFH25648.1"/>
    <property type="molecule type" value="Genomic_DNA"/>
</dbReference>
<feature type="region of interest" description="Disordered" evidence="5">
    <location>
        <begin position="25"/>
        <end position="47"/>
    </location>
</feature>
<dbReference type="PANTHER" id="PTHR43246">
    <property type="entry name" value="PEPTIDYL-PROLYL CIS-TRANS ISOMERASE CYP38, CHLOROPLASTIC"/>
    <property type="match status" value="1"/>
</dbReference>
<dbReference type="GO" id="GO:0003755">
    <property type="term" value="F:peptidyl-prolyl cis-trans isomerase activity"/>
    <property type="evidence" value="ECO:0007669"/>
    <property type="project" value="UniProtKB-KW"/>
</dbReference>
<keyword evidence="2" id="KW-0793">Thylakoid</keyword>
<dbReference type="AlphaFoldDB" id="A0A6A0A2E7"/>
<evidence type="ECO:0000259" key="6">
    <source>
        <dbReference type="Pfam" id="PF21329"/>
    </source>
</evidence>
<evidence type="ECO:0000313" key="8">
    <source>
        <dbReference type="Proteomes" id="UP000485058"/>
    </source>
</evidence>
<feature type="non-terminal residue" evidence="7">
    <location>
        <position position="165"/>
    </location>
</feature>
<evidence type="ECO:0000256" key="4">
    <source>
        <dbReference type="ARBA" id="ARBA00023235"/>
    </source>
</evidence>
<dbReference type="InterPro" id="IPR044665">
    <property type="entry name" value="E_coli_cyclophilin_A-like"/>
</dbReference>
<evidence type="ECO:0000256" key="3">
    <source>
        <dbReference type="ARBA" id="ARBA00023110"/>
    </source>
</evidence>
<evidence type="ECO:0000256" key="2">
    <source>
        <dbReference type="ARBA" id="ARBA00023078"/>
    </source>
</evidence>
<keyword evidence="3" id="KW-0697">Rotamase</keyword>
<sequence length="165" mass="17601">MLLSASNTQEVLLALGRVYQPRRWERAAGGPHPHPHEIRKSASNTDAPVVGPVAEQSWLSKLSLGIATASIVGMSTMSLQFAPPAEAMLTAGDPIKNATTLLRNALPINNKPIREIQRDLEGISEALRIPGSKNLGPVARAVRSAQGTLNSKKDAIIADFAPDKK</sequence>
<dbReference type="Pfam" id="PF21329">
    <property type="entry name" value="CYP38_PsbQ-like"/>
    <property type="match status" value="1"/>
</dbReference>
<name>A0A6A0A2E7_HAELA</name>
<reference evidence="7 8" key="1">
    <citation type="submission" date="2020-02" db="EMBL/GenBank/DDBJ databases">
        <title>Draft genome sequence of Haematococcus lacustris strain NIES-144.</title>
        <authorList>
            <person name="Morimoto D."/>
            <person name="Nakagawa S."/>
            <person name="Yoshida T."/>
            <person name="Sawayama S."/>
        </authorList>
    </citation>
    <scope>NUCLEOTIDE SEQUENCE [LARGE SCALE GENOMIC DNA]</scope>
    <source>
        <strain evidence="7 8">NIES-144</strain>
    </source>
</reference>
<feature type="non-terminal residue" evidence="7">
    <location>
        <position position="1"/>
    </location>
</feature>
<feature type="domain" description="Peptidyl-prolyl cis-trans isomerase CYP38-like PsbQ-like" evidence="6">
    <location>
        <begin position="98"/>
        <end position="165"/>
    </location>
</feature>
<proteinExistence type="predicted"/>
<protein>
    <recommendedName>
        <fullName evidence="1">peptidylprolyl isomerase</fullName>
        <ecNumber evidence="1">5.2.1.8</ecNumber>
    </recommendedName>
</protein>
<keyword evidence="8" id="KW-1185">Reference proteome</keyword>
<keyword evidence="4" id="KW-0413">Isomerase</keyword>
<dbReference type="Proteomes" id="UP000485058">
    <property type="component" value="Unassembled WGS sequence"/>
</dbReference>
<dbReference type="Gene3D" id="1.20.120.290">
    <property type="entry name" value="Oxygen-evolving enhancer protein 3 (PsbQ), four-helix up-down bundle"/>
    <property type="match status" value="1"/>
</dbReference>
<organism evidence="7 8">
    <name type="scientific">Haematococcus lacustris</name>
    <name type="common">Green alga</name>
    <name type="synonym">Haematococcus pluvialis</name>
    <dbReference type="NCBI Taxonomy" id="44745"/>
    <lineage>
        <taxon>Eukaryota</taxon>
        <taxon>Viridiplantae</taxon>
        <taxon>Chlorophyta</taxon>
        <taxon>core chlorophytes</taxon>
        <taxon>Chlorophyceae</taxon>
        <taxon>CS clade</taxon>
        <taxon>Chlamydomonadales</taxon>
        <taxon>Haematococcaceae</taxon>
        <taxon>Haematococcus</taxon>
    </lineage>
</organism>
<evidence type="ECO:0000313" key="7">
    <source>
        <dbReference type="EMBL" id="GFH25648.1"/>
    </source>
</evidence>
<dbReference type="SUPFAM" id="SSF101112">
    <property type="entry name" value="Oxygen-evolving enhancer protein 3"/>
    <property type="match status" value="1"/>
</dbReference>